<reference evidence="1" key="1">
    <citation type="submission" date="2021-02" db="EMBL/GenBank/DDBJ databases">
        <authorList>
            <person name="Nowell W R."/>
        </authorList>
    </citation>
    <scope>NUCLEOTIDE SEQUENCE</scope>
</reference>
<feature type="non-terminal residue" evidence="1">
    <location>
        <position position="1"/>
    </location>
</feature>
<accession>A0A815XW63</accession>
<sequence length="29" mass="2984">MSVQPCILYGNSGTGKSSIMAEIAIKIGN</sequence>
<dbReference type="AlphaFoldDB" id="A0A815XW63"/>
<comment type="caution">
    <text evidence="1">The sequence shown here is derived from an EMBL/GenBank/DDBJ whole genome shotgun (WGS) entry which is preliminary data.</text>
</comment>
<name>A0A815XW63_9BILA</name>
<dbReference type="Proteomes" id="UP000663889">
    <property type="component" value="Unassembled WGS sequence"/>
</dbReference>
<evidence type="ECO:0000313" key="2">
    <source>
        <dbReference type="Proteomes" id="UP000663889"/>
    </source>
</evidence>
<protein>
    <submittedName>
        <fullName evidence="1">Uncharacterized protein</fullName>
    </submittedName>
</protein>
<gene>
    <name evidence="1" type="ORF">SEV965_LOCUS39241</name>
</gene>
<proteinExistence type="predicted"/>
<dbReference type="EMBL" id="CAJNOU010012972">
    <property type="protein sequence ID" value="CAF1563401.1"/>
    <property type="molecule type" value="Genomic_DNA"/>
</dbReference>
<evidence type="ECO:0000313" key="1">
    <source>
        <dbReference type="EMBL" id="CAF1563401.1"/>
    </source>
</evidence>
<organism evidence="1 2">
    <name type="scientific">Rotaria sordida</name>
    <dbReference type="NCBI Taxonomy" id="392033"/>
    <lineage>
        <taxon>Eukaryota</taxon>
        <taxon>Metazoa</taxon>
        <taxon>Spiralia</taxon>
        <taxon>Gnathifera</taxon>
        <taxon>Rotifera</taxon>
        <taxon>Eurotatoria</taxon>
        <taxon>Bdelloidea</taxon>
        <taxon>Philodinida</taxon>
        <taxon>Philodinidae</taxon>
        <taxon>Rotaria</taxon>
    </lineage>
</organism>